<dbReference type="Pfam" id="PF07730">
    <property type="entry name" value="HisKA_3"/>
    <property type="match status" value="1"/>
</dbReference>
<keyword evidence="8" id="KW-0902">Two-component regulatory system</keyword>
<comment type="catalytic activity">
    <reaction evidence="1">
        <text>ATP + protein L-histidine = ADP + protein N-phospho-L-histidine.</text>
        <dbReference type="EC" id="2.7.13.3"/>
    </reaction>
</comment>
<protein>
    <recommendedName>
        <fullName evidence="2">histidine kinase</fullName>
        <ecNumber evidence="2">2.7.13.3</ecNumber>
    </recommendedName>
</protein>
<proteinExistence type="predicted"/>
<feature type="domain" description="Signal transduction histidine kinase subgroup 3 dimerisation and phosphoacceptor" evidence="10">
    <location>
        <begin position="10"/>
        <end position="74"/>
    </location>
</feature>
<dbReference type="InterPro" id="IPR050482">
    <property type="entry name" value="Sensor_HK_TwoCompSys"/>
</dbReference>
<evidence type="ECO:0000313" key="12">
    <source>
        <dbReference type="Proteomes" id="UP001589710"/>
    </source>
</evidence>
<dbReference type="Gene3D" id="1.20.5.1930">
    <property type="match status" value="1"/>
</dbReference>
<reference evidence="11 12" key="1">
    <citation type="submission" date="2024-09" db="EMBL/GenBank/DDBJ databases">
        <authorList>
            <person name="Sun Q."/>
            <person name="Mori K."/>
        </authorList>
    </citation>
    <scope>NUCLEOTIDE SEQUENCE [LARGE SCALE GENOMIC DNA]</scope>
    <source>
        <strain evidence="11 12">JCM 3331</strain>
    </source>
</reference>
<dbReference type="RefSeq" id="WP_345517211.1">
    <property type="nucleotide sequence ID" value="NZ_BAAAXD010000045.1"/>
</dbReference>
<feature type="compositionally biased region" description="Basic residues" evidence="9">
    <location>
        <begin position="145"/>
        <end position="154"/>
    </location>
</feature>
<keyword evidence="3" id="KW-0597">Phosphoprotein</keyword>
<evidence type="ECO:0000313" key="11">
    <source>
        <dbReference type="EMBL" id="MFB9576307.1"/>
    </source>
</evidence>
<evidence type="ECO:0000256" key="7">
    <source>
        <dbReference type="ARBA" id="ARBA00022840"/>
    </source>
</evidence>
<evidence type="ECO:0000256" key="4">
    <source>
        <dbReference type="ARBA" id="ARBA00022679"/>
    </source>
</evidence>
<dbReference type="EC" id="2.7.13.3" evidence="2"/>
<gene>
    <name evidence="11" type="ORF">ACFFTL_29480</name>
</gene>
<evidence type="ECO:0000256" key="8">
    <source>
        <dbReference type="ARBA" id="ARBA00023012"/>
    </source>
</evidence>
<dbReference type="InterPro" id="IPR011712">
    <property type="entry name" value="Sig_transdc_His_kin_sub3_dim/P"/>
</dbReference>
<dbReference type="Proteomes" id="UP001589710">
    <property type="component" value="Unassembled WGS sequence"/>
</dbReference>
<keyword evidence="5" id="KW-0547">Nucleotide-binding</keyword>
<dbReference type="PANTHER" id="PTHR24421">
    <property type="entry name" value="NITRATE/NITRITE SENSOR PROTEIN NARX-RELATED"/>
    <property type="match status" value="1"/>
</dbReference>
<keyword evidence="12" id="KW-1185">Reference proteome</keyword>
<evidence type="ECO:0000256" key="6">
    <source>
        <dbReference type="ARBA" id="ARBA00022777"/>
    </source>
</evidence>
<name>A0ABV5RGE8_9ACTN</name>
<evidence type="ECO:0000256" key="1">
    <source>
        <dbReference type="ARBA" id="ARBA00000085"/>
    </source>
</evidence>
<keyword evidence="4" id="KW-0808">Transferase</keyword>
<accession>A0ABV5RGE8</accession>
<keyword evidence="7" id="KW-0067">ATP-binding</keyword>
<organism evidence="11 12">
    <name type="scientific">Streptomyces yanii</name>
    <dbReference type="NCBI Taxonomy" id="78510"/>
    <lineage>
        <taxon>Bacteria</taxon>
        <taxon>Bacillati</taxon>
        <taxon>Actinomycetota</taxon>
        <taxon>Actinomycetes</taxon>
        <taxon>Kitasatosporales</taxon>
        <taxon>Streptomycetaceae</taxon>
        <taxon>Streptomyces</taxon>
    </lineage>
</organism>
<feature type="region of interest" description="Disordered" evidence="9">
    <location>
        <begin position="122"/>
        <end position="154"/>
    </location>
</feature>
<dbReference type="EMBL" id="JBHMCG010000127">
    <property type="protein sequence ID" value="MFB9576307.1"/>
    <property type="molecule type" value="Genomic_DNA"/>
</dbReference>
<evidence type="ECO:0000259" key="10">
    <source>
        <dbReference type="Pfam" id="PF07730"/>
    </source>
</evidence>
<dbReference type="GO" id="GO:0016301">
    <property type="term" value="F:kinase activity"/>
    <property type="evidence" value="ECO:0007669"/>
    <property type="project" value="UniProtKB-KW"/>
</dbReference>
<evidence type="ECO:0000256" key="5">
    <source>
        <dbReference type="ARBA" id="ARBA00022741"/>
    </source>
</evidence>
<evidence type="ECO:0000256" key="9">
    <source>
        <dbReference type="SAM" id="MobiDB-lite"/>
    </source>
</evidence>
<evidence type="ECO:0000256" key="2">
    <source>
        <dbReference type="ARBA" id="ARBA00012438"/>
    </source>
</evidence>
<evidence type="ECO:0000256" key="3">
    <source>
        <dbReference type="ARBA" id="ARBA00022553"/>
    </source>
</evidence>
<keyword evidence="6 11" id="KW-0418">Kinase</keyword>
<dbReference type="PANTHER" id="PTHR24421:SF10">
    <property type="entry name" value="NITRATE_NITRITE SENSOR PROTEIN NARQ"/>
    <property type="match status" value="1"/>
</dbReference>
<comment type="caution">
    <text evidence="11">The sequence shown here is derived from an EMBL/GenBank/DDBJ whole genome shotgun (WGS) entry which is preliminary data.</text>
</comment>
<sequence>MIVGQARLMERQRIAQDMHDSLGHQLALISVHTGALEVDPELTVRQREAVGVLRGASVHAMHELREVVGILRDDVAGPGRGGEDGQRAARGTAGIEELTEVARAAGSVVELRRTGERRALAAASDDAAYRHRPGGTDQRVQARTGRGHHGRAAL</sequence>